<accession>A0A1F8FYT4</accession>
<sequence length="162" mass="17017">MSKGMKKTWIIVLVIAIAIVLWLQNGGSGQYLGVNDSASPAPEATAAPAAKASKPKAAAPTPDTRTYSQMVQQYGSNRIQFDDRCQASPTSVTFKQGASIMLDNRSTQGKTITVAGKQYSVPGYGWQVVTLSSASLPINLIIGCNAATNVGTIRLQANISGQ</sequence>
<feature type="compositionally biased region" description="Low complexity" evidence="1">
    <location>
        <begin position="42"/>
        <end position="62"/>
    </location>
</feature>
<dbReference type="Proteomes" id="UP000178117">
    <property type="component" value="Unassembled WGS sequence"/>
</dbReference>
<evidence type="ECO:0000313" key="2">
    <source>
        <dbReference type="EMBL" id="OGN17850.1"/>
    </source>
</evidence>
<evidence type="ECO:0000256" key="1">
    <source>
        <dbReference type="SAM" id="MobiDB-lite"/>
    </source>
</evidence>
<name>A0A1F8FYT4_9BACT</name>
<gene>
    <name evidence="2" type="ORF">A3C88_02110</name>
</gene>
<feature type="region of interest" description="Disordered" evidence="1">
    <location>
        <begin position="42"/>
        <end position="66"/>
    </location>
</feature>
<dbReference type="AlphaFoldDB" id="A0A1F8FYT4"/>
<dbReference type="EMBL" id="MGJZ01000003">
    <property type="protein sequence ID" value="OGN17850.1"/>
    <property type="molecule type" value="Genomic_DNA"/>
</dbReference>
<reference evidence="2 3" key="1">
    <citation type="journal article" date="2016" name="Nat. Commun.">
        <title>Thousands of microbial genomes shed light on interconnected biogeochemical processes in an aquifer system.</title>
        <authorList>
            <person name="Anantharaman K."/>
            <person name="Brown C.T."/>
            <person name="Hug L.A."/>
            <person name="Sharon I."/>
            <person name="Castelle C.J."/>
            <person name="Probst A.J."/>
            <person name="Thomas B.C."/>
            <person name="Singh A."/>
            <person name="Wilkins M.J."/>
            <person name="Karaoz U."/>
            <person name="Brodie E.L."/>
            <person name="Williams K.H."/>
            <person name="Hubbard S.S."/>
            <person name="Banfield J.F."/>
        </authorList>
    </citation>
    <scope>NUCLEOTIDE SEQUENCE [LARGE SCALE GENOMIC DNA]</scope>
</reference>
<evidence type="ECO:0000313" key="3">
    <source>
        <dbReference type="Proteomes" id="UP000178117"/>
    </source>
</evidence>
<comment type="caution">
    <text evidence="2">The sequence shown here is derived from an EMBL/GenBank/DDBJ whole genome shotgun (WGS) entry which is preliminary data.</text>
</comment>
<protein>
    <submittedName>
        <fullName evidence="2">Uncharacterized protein</fullName>
    </submittedName>
</protein>
<organism evidence="2 3">
    <name type="scientific">Candidatus Yanofskybacteria bacterium RIFCSPHIGHO2_02_FULL_50_12</name>
    <dbReference type="NCBI Taxonomy" id="1802685"/>
    <lineage>
        <taxon>Bacteria</taxon>
        <taxon>Candidatus Yanofskyibacteriota</taxon>
    </lineage>
</organism>
<proteinExistence type="predicted"/>